<dbReference type="InterPro" id="IPR005805">
    <property type="entry name" value="Rieske_Fe-S_prot_C"/>
</dbReference>
<protein>
    <submittedName>
        <fullName evidence="9">Rieske (2Fe-2S) protein</fullName>
    </submittedName>
</protein>
<dbReference type="GO" id="GO:0004497">
    <property type="term" value="F:monooxygenase activity"/>
    <property type="evidence" value="ECO:0007669"/>
    <property type="project" value="UniProtKB-ARBA"/>
</dbReference>
<keyword evidence="4" id="KW-0411">Iron-sulfur</keyword>
<dbReference type="InterPro" id="IPR014349">
    <property type="entry name" value="Rieske_Fe-S_prot"/>
</dbReference>
<gene>
    <name evidence="9" type="ORF">ABWT76_002223</name>
</gene>
<dbReference type="SUPFAM" id="SSF50022">
    <property type="entry name" value="ISP domain"/>
    <property type="match status" value="1"/>
</dbReference>
<dbReference type="AlphaFoldDB" id="A0AAU8JKI3"/>
<evidence type="ECO:0000256" key="3">
    <source>
        <dbReference type="ARBA" id="ARBA00023004"/>
    </source>
</evidence>
<dbReference type="PRINTS" id="PR00162">
    <property type="entry name" value="RIESKE"/>
</dbReference>
<dbReference type="Pfam" id="PF00355">
    <property type="entry name" value="Rieske"/>
    <property type="match status" value="1"/>
</dbReference>
<dbReference type="GO" id="GO:0046872">
    <property type="term" value="F:metal ion binding"/>
    <property type="evidence" value="ECO:0007669"/>
    <property type="project" value="UniProtKB-KW"/>
</dbReference>
<dbReference type="InterPro" id="IPR036922">
    <property type="entry name" value="Rieske_2Fe-2S_sf"/>
</dbReference>
<feature type="signal peptide" evidence="7">
    <location>
        <begin position="1"/>
        <end position="24"/>
    </location>
</feature>
<evidence type="ECO:0000256" key="6">
    <source>
        <dbReference type="ARBA" id="ARBA00034078"/>
    </source>
</evidence>
<keyword evidence="2" id="KW-0479">Metal-binding</keyword>
<dbReference type="PROSITE" id="PS51296">
    <property type="entry name" value="RIESKE"/>
    <property type="match status" value="1"/>
</dbReference>
<dbReference type="GO" id="GO:0051537">
    <property type="term" value="F:2 iron, 2 sulfur cluster binding"/>
    <property type="evidence" value="ECO:0007669"/>
    <property type="project" value="UniProtKB-KW"/>
</dbReference>
<feature type="chain" id="PRO_5043818074" evidence="7">
    <location>
        <begin position="25"/>
        <end position="158"/>
    </location>
</feature>
<dbReference type="InterPro" id="IPR017941">
    <property type="entry name" value="Rieske_2Fe-2S"/>
</dbReference>
<dbReference type="PANTHER" id="PTHR10134">
    <property type="entry name" value="CYTOCHROME B-C1 COMPLEX SUBUNIT RIESKE, MITOCHONDRIAL"/>
    <property type="match status" value="1"/>
</dbReference>
<proteinExistence type="predicted"/>
<keyword evidence="3" id="KW-0408">Iron</keyword>
<dbReference type="GO" id="GO:0016705">
    <property type="term" value="F:oxidoreductase activity, acting on paired donors, with incorporation or reduction of molecular oxygen"/>
    <property type="evidence" value="ECO:0007669"/>
    <property type="project" value="UniProtKB-ARBA"/>
</dbReference>
<evidence type="ECO:0000259" key="8">
    <source>
        <dbReference type="PROSITE" id="PS51296"/>
    </source>
</evidence>
<keyword evidence="1" id="KW-0001">2Fe-2S</keyword>
<dbReference type="RefSeq" id="WP_354636108.1">
    <property type="nucleotide sequence ID" value="NZ_CP159837.1"/>
</dbReference>
<sequence>MKRRSFLGWMGVGAIASSLPVAIAACSQASESGSTDNPPTTNTAAPPAPETVATADEFVAVGSVAELDQKGFLLNKVADTEVIVVRNPQSTATLVALNALCTHKGCKVEWKGEASEFSCPCHGAKFALDGEVTNAPATEPLATYSAKIEGTQVLVSVG</sequence>
<name>A0AAU8JKI3_9CYAN</name>
<comment type="cofactor">
    <cofactor evidence="6">
        <name>[2Fe-2S] cluster</name>
        <dbReference type="ChEBI" id="CHEBI:190135"/>
    </cofactor>
</comment>
<evidence type="ECO:0000256" key="1">
    <source>
        <dbReference type="ARBA" id="ARBA00022714"/>
    </source>
</evidence>
<evidence type="ECO:0000256" key="7">
    <source>
        <dbReference type="SAM" id="SignalP"/>
    </source>
</evidence>
<evidence type="ECO:0000313" key="9">
    <source>
        <dbReference type="EMBL" id="XCM39312.1"/>
    </source>
</evidence>
<dbReference type="EMBL" id="CP159837">
    <property type="protein sequence ID" value="XCM39312.1"/>
    <property type="molecule type" value="Genomic_DNA"/>
</dbReference>
<evidence type="ECO:0000256" key="2">
    <source>
        <dbReference type="ARBA" id="ARBA00022723"/>
    </source>
</evidence>
<dbReference type="GO" id="GO:0016020">
    <property type="term" value="C:membrane"/>
    <property type="evidence" value="ECO:0007669"/>
    <property type="project" value="InterPro"/>
</dbReference>
<keyword evidence="7" id="KW-0732">Signal</keyword>
<accession>A0AAU8JKI3</accession>
<organism evidence="9">
    <name type="scientific">Planktothricoides raciborskii GIHE-MW2</name>
    <dbReference type="NCBI Taxonomy" id="2792601"/>
    <lineage>
        <taxon>Bacteria</taxon>
        <taxon>Bacillati</taxon>
        <taxon>Cyanobacteriota</taxon>
        <taxon>Cyanophyceae</taxon>
        <taxon>Oscillatoriophycideae</taxon>
        <taxon>Oscillatoriales</taxon>
        <taxon>Oscillatoriaceae</taxon>
        <taxon>Planktothricoides</taxon>
    </lineage>
</organism>
<reference evidence="9" key="1">
    <citation type="submission" date="2024-07" db="EMBL/GenBank/DDBJ databases">
        <authorList>
            <person name="Kim Y.J."/>
            <person name="Jeong J.Y."/>
        </authorList>
    </citation>
    <scope>NUCLEOTIDE SEQUENCE</scope>
    <source>
        <strain evidence="9">GIHE-MW2</strain>
    </source>
</reference>
<evidence type="ECO:0000256" key="4">
    <source>
        <dbReference type="ARBA" id="ARBA00023014"/>
    </source>
</evidence>
<feature type="domain" description="Rieske" evidence="8">
    <location>
        <begin position="59"/>
        <end position="155"/>
    </location>
</feature>
<dbReference type="PROSITE" id="PS51257">
    <property type="entry name" value="PROKAR_LIPOPROTEIN"/>
    <property type="match status" value="1"/>
</dbReference>
<dbReference type="CDD" id="cd03467">
    <property type="entry name" value="Rieske"/>
    <property type="match status" value="1"/>
</dbReference>
<evidence type="ECO:0000256" key="5">
    <source>
        <dbReference type="ARBA" id="ARBA00023157"/>
    </source>
</evidence>
<dbReference type="Gene3D" id="2.102.10.10">
    <property type="entry name" value="Rieske [2Fe-2S] iron-sulphur domain"/>
    <property type="match status" value="1"/>
</dbReference>
<keyword evidence="5" id="KW-1015">Disulfide bond</keyword>